<comment type="subcellular location">
    <subcellularLocation>
        <location evidence="7">Cell membrane</location>
        <topology evidence="7">Peripheral membrane protein</topology>
    </subcellularLocation>
    <subcellularLocation>
        <location evidence="1">Membrane</location>
    </subcellularLocation>
</comment>
<dbReference type="InterPro" id="IPR000711">
    <property type="entry name" value="ATPase_OSCP/dsu"/>
</dbReference>
<dbReference type="Pfam" id="PF00213">
    <property type="entry name" value="OSCP"/>
    <property type="match status" value="1"/>
</dbReference>
<dbReference type="PROSITE" id="PS00389">
    <property type="entry name" value="ATPASE_DELTA"/>
    <property type="match status" value="1"/>
</dbReference>
<comment type="caution">
    <text evidence="8">The sequence shown here is derived from an EMBL/GenBank/DDBJ whole genome shotgun (WGS) entry which is preliminary data.</text>
</comment>
<keyword evidence="6 7" id="KW-0066">ATP synthesis</keyword>
<dbReference type="SUPFAM" id="SSF47928">
    <property type="entry name" value="N-terminal domain of the delta subunit of the F1F0-ATP synthase"/>
    <property type="match status" value="1"/>
</dbReference>
<evidence type="ECO:0000313" key="9">
    <source>
        <dbReference type="Proteomes" id="UP000319836"/>
    </source>
</evidence>
<accession>A0A538U465</accession>
<evidence type="ECO:0000256" key="2">
    <source>
        <dbReference type="ARBA" id="ARBA00022448"/>
    </source>
</evidence>
<comment type="function">
    <text evidence="7">This protein is part of the stalk that links CF(0) to CF(1). It either transmits conformational changes from CF(0) to CF(1) or is implicated in proton conduction.</text>
</comment>
<evidence type="ECO:0000256" key="7">
    <source>
        <dbReference type="HAMAP-Rule" id="MF_01416"/>
    </source>
</evidence>
<keyword evidence="3 7" id="KW-0375">Hydrogen ion transport</keyword>
<dbReference type="InterPro" id="IPR020781">
    <property type="entry name" value="ATPase_OSCP/d_CS"/>
</dbReference>
<sequence length="181" mass="20163">MRDTTVAARYAKGLFILTEKRGETVRALEDLRLLIDVLKHGSRVGNFLASPGVRAADKREALQRGLGDKVTRTVVLFIDLLLRKKRLNEFDPIVTEFEALVEKAQGIQRAHVVSAVPLTDSESGRLHAELERRTHSKIRLTSEVDPRLIGGALVRIGDHVVDRSVATLLKSIERQLSEVTV</sequence>
<proteinExistence type="inferred from homology"/>
<keyword evidence="2 7" id="KW-0813">Transport</keyword>
<name>A0A538U465_UNCEI</name>
<evidence type="ECO:0000256" key="3">
    <source>
        <dbReference type="ARBA" id="ARBA00022781"/>
    </source>
</evidence>
<evidence type="ECO:0000256" key="4">
    <source>
        <dbReference type="ARBA" id="ARBA00023065"/>
    </source>
</evidence>
<dbReference type="NCBIfam" id="TIGR01145">
    <property type="entry name" value="ATP_synt_delta"/>
    <property type="match status" value="1"/>
</dbReference>
<dbReference type="GO" id="GO:0045259">
    <property type="term" value="C:proton-transporting ATP synthase complex"/>
    <property type="evidence" value="ECO:0007669"/>
    <property type="project" value="UniProtKB-KW"/>
</dbReference>
<dbReference type="GO" id="GO:0005886">
    <property type="term" value="C:plasma membrane"/>
    <property type="evidence" value="ECO:0007669"/>
    <property type="project" value="UniProtKB-SubCell"/>
</dbReference>
<dbReference type="Proteomes" id="UP000319836">
    <property type="component" value="Unassembled WGS sequence"/>
</dbReference>
<keyword evidence="7" id="KW-1003">Cell membrane</keyword>
<dbReference type="HAMAP" id="MF_01416">
    <property type="entry name" value="ATP_synth_delta_bact"/>
    <property type="match status" value="1"/>
</dbReference>
<reference evidence="8 9" key="1">
    <citation type="journal article" date="2019" name="Nat. Microbiol.">
        <title>Mediterranean grassland soil C-N compound turnover is dependent on rainfall and depth, and is mediated by genomically divergent microorganisms.</title>
        <authorList>
            <person name="Diamond S."/>
            <person name="Andeer P.F."/>
            <person name="Li Z."/>
            <person name="Crits-Christoph A."/>
            <person name="Burstein D."/>
            <person name="Anantharaman K."/>
            <person name="Lane K.R."/>
            <person name="Thomas B.C."/>
            <person name="Pan C."/>
            <person name="Northen T.R."/>
            <person name="Banfield J.F."/>
        </authorList>
    </citation>
    <scope>NUCLEOTIDE SEQUENCE [LARGE SCALE GENOMIC DNA]</scope>
    <source>
        <strain evidence="8">WS_10</strain>
    </source>
</reference>
<protein>
    <recommendedName>
        <fullName evidence="7">ATP synthase subunit delta</fullName>
    </recommendedName>
    <alternativeName>
        <fullName evidence="7">ATP synthase F(1) sector subunit delta</fullName>
    </alternativeName>
    <alternativeName>
        <fullName evidence="7">F-type ATPase subunit delta</fullName>
        <shortName evidence="7">F-ATPase subunit delta</shortName>
    </alternativeName>
</protein>
<evidence type="ECO:0000256" key="1">
    <source>
        <dbReference type="ARBA" id="ARBA00004370"/>
    </source>
</evidence>
<comment type="function">
    <text evidence="7">F(1)F(0) ATP synthase produces ATP from ADP in the presence of a proton or sodium gradient. F-type ATPases consist of two structural domains, F(1) containing the extramembraneous catalytic core and F(0) containing the membrane proton channel, linked together by a central stalk and a peripheral stalk. During catalysis, ATP synthesis in the catalytic domain of F(1) is coupled via a rotary mechanism of the central stalk subunits to proton translocation.</text>
</comment>
<keyword evidence="7" id="KW-0139">CF(1)</keyword>
<dbReference type="EMBL" id="VBPA01000186">
    <property type="protein sequence ID" value="TMQ70692.1"/>
    <property type="molecule type" value="Genomic_DNA"/>
</dbReference>
<keyword evidence="4 7" id="KW-0406">Ion transport</keyword>
<keyword evidence="5 7" id="KW-0472">Membrane</keyword>
<dbReference type="Gene3D" id="1.10.520.20">
    <property type="entry name" value="N-terminal domain of the delta subunit of the F1F0-ATP synthase"/>
    <property type="match status" value="1"/>
</dbReference>
<dbReference type="AlphaFoldDB" id="A0A538U465"/>
<dbReference type="InterPro" id="IPR026015">
    <property type="entry name" value="ATP_synth_OSCP/delta_N_sf"/>
</dbReference>
<dbReference type="GO" id="GO:0046933">
    <property type="term" value="F:proton-transporting ATP synthase activity, rotational mechanism"/>
    <property type="evidence" value="ECO:0007669"/>
    <property type="project" value="UniProtKB-UniRule"/>
</dbReference>
<dbReference type="PANTHER" id="PTHR11910">
    <property type="entry name" value="ATP SYNTHASE DELTA CHAIN"/>
    <property type="match status" value="1"/>
</dbReference>
<dbReference type="PRINTS" id="PR00125">
    <property type="entry name" value="ATPASEDELTA"/>
</dbReference>
<organism evidence="8 9">
    <name type="scientific">Eiseniibacteriota bacterium</name>
    <dbReference type="NCBI Taxonomy" id="2212470"/>
    <lineage>
        <taxon>Bacteria</taxon>
        <taxon>Candidatus Eiseniibacteriota</taxon>
    </lineage>
</organism>
<evidence type="ECO:0000256" key="6">
    <source>
        <dbReference type="ARBA" id="ARBA00023310"/>
    </source>
</evidence>
<evidence type="ECO:0000313" key="8">
    <source>
        <dbReference type="EMBL" id="TMQ70692.1"/>
    </source>
</evidence>
<comment type="similarity">
    <text evidence="7">Belongs to the ATPase delta chain family.</text>
</comment>
<evidence type="ECO:0000256" key="5">
    <source>
        <dbReference type="ARBA" id="ARBA00023136"/>
    </source>
</evidence>
<gene>
    <name evidence="7 8" type="primary">atpH</name>
    <name evidence="8" type="ORF">E6K80_07680</name>
</gene>